<evidence type="ECO:0000256" key="3">
    <source>
        <dbReference type="ARBA" id="ARBA00022617"/>
    </source>
</evidence>
<keyword evidence="9 14" id="KW-0408">Iron</keyword>
<dbReference type="PRINTS" id="PR00363">
    <property type="entry name" value="CYTOCHROMEB5"/>
</dbReference>
<dbReference type="InterPro" id="IPR036400">
    <property type="entry name" value="Cyt_B5-like_heme/steroid_sf"/>
</dbReference>
<dbReference type="Pfam" id="PF00173">
    <property type="entry name" value="Cyt-b5"/>
    <property type="match status" value="1"/>
</dbReference>
<organism evidence="16 17">
    <name type="scientific">Pneumocystis carinii (strain B80)</name>
    <name type="common">Rat pneumocystis pneumonia agent</name>
    <name type="synonym">Pneumocystis carinii f. sp. carinii</name>
    <dbReference type="NCBI Taxonomy" id="1408658"/>
    <lineage>
        <taxon>Eukaryota</taxon>
        <taxon>Fungi</taxon>
        <taxon>Dikarya</taxon>
        <taxon>Ascomycota</taxon>
        <taxon>Taphrinomycotina</taxon>
        <taxon>Pneumocystomycetes</taxon>
        <taxon>Pneumocystaceae</taxon>
        <taxon>Pneumocystis</taxon>
    </lineage>
</organism>
<sequence length="109" mass="12124">MVESVDIDKLKTIRASEVAKHVSRDDLYMVIDKMVYNVSPFINEHPGGEEVLFEVAGQDATESFEDVGHSDEAREILKKLIVGKLEGKVEDLDIGVKSEISVSRNSFSL</sequence>
<dbReference type="OrthoDB" id="260519at2759"/>
<dbReference type="EMBL" id="LFVZ01000016">
    <property type="protein sequence ID" value="KTW25740.1"/>
    <property type="molecule type" value="Genomic_DNA"/>
</dbReference>
<dbReference type="FunFam" id="3.10.120.10:FF:000002">
    <property type="entry name" value="Cytochrome b5 type B"/>
    <property type="match status" value="1"/>
</dbReference>
<dbReference type="GO" id="GO:0005789">
    <property type="term" value="C:endoplasmic reticulum membrane"/>
    <property type="evidence" value="ECO:0007669"/>
    <property type="project" value="UniProtKB-SubCell"/>
</dbReference>
<evidence type="ECO:0000256" key="1">
    <source>
        <dbReference type="ARBA" id="ARBA00004131"/>
    </source>
</evidence>
<comment type="caution">
    <text evidence="16">The sequence shown here is derived from an EMBL/GenBank/DDBJ whole genome shotgun (WGS) entry which is preliminary data.</text>
</comment>
<accession>A0A0W4ZBP4</accession>
<keyword evidence="10" id="KW-0472">Membrane</keyword>
<keyword evidence="7" id="KW-0492">Microsome</keyword>
<evidence type="ECO:0000256" key="14">
    <source>
        <dbReference type="RuleBase" id="RU362121"/>
    </source>
</evidence>
<feature type="domain" description="Cytochrome b5 heme-binding" evidence="15">
    <location>
        <begin position="10"/>
        <end position="86"/>
    </location>
</feature>
<dbReference type="InterPro" id="IPR050668">
    <property type="entry name" value="Cytochrome_b5"/>
</dbReference>
<dbReference type="AlphaFoldDB" id="A0A0W4ZBP4"/>
<dbReference type="InterPro" id="IPR001199">
    <property type="entry name" value="Cyt_B5-like_heme/steroid-bd"/>
</dbReference>
<evidence type="ECO:0000256" key="5">
    <source>
        <dbReference type="ARBA" id="ARBA00022723"/>
    </source>
</evidence>
<evidence type="ECO:0000256" key="6">
    <source>
        <dbReference type="ARBA" id="ARBA00022824"/>
    </source>
</evidence>
<dbReference type="PROSITE" id="PS50255">
    <property type="entry name" value="CYTOCHROME_B5_2"/>
    <property type="match status" value="1"/>
</dbReference>
<keyword evidence="3 14" id="KW-0349">Heme</keyword>
<evidence type="ECO:0000313" key="16">
    <source>
        <dbReference type="EMBL" id="KTW25740.1"/>
    </source>
</evidence>
<dbReference type="GeneID" id="28938062"/>
<protein>
    <recommendedName>
        <fullName evidence="15">Cytochrome b5 heme-binding domain-containing protein</fullName>
    </recommendedName>
</protein>
<keyword evidence="17" id="KW-1185">Reference proteome</keyword>
<evidence type="ECO:0000313" key="17">
    <source>
        <dbReference type="Proteomes" id="UP000054454"/>
    </source>
</evidence>
<dbReference type="InterPro" id="IPR018506">
    <property type="entry name" value="Cyt_B5_heme-BS"/>
</dbReference>
<evidence type="ECO:0000256" key="12">
    <source>
        <dbReference type="ARBA" id="ARBA00038168"/>
    </source>
</evidence>
<reference evidence="17" key="1">
    <citation type="journal article" date="2016" name="Nat. Commun.">
        <title>Genome analysis of three Pneumocystis species reveals adaptation mechanisms to life exclusively in mammalian hosts.</title>
        <authorList>
            <person name="Ma L."/>
            <person name="Chen Z."/>
            <person name="Huang D.W."/>
            <person name="Kutty G."/>
            <person name="Ishihara M."/>
            <person name="Wang H."/>
            <person name="Abouelleil A."/>
            <person name="Bishop L."/>
            <person name="Davey E."/>
            <person name="Deng R."/>
            <person name="Deng X."/>
            <person name="Fan L."/>
            <person name="Fantoni G."/>
            <person name="Fitzgerald M."/>
            <person name="Gogineni E."/>
            <person name="Goldberg J.M."/>
            <person name="Handley G."/>
            <person name="Hu X."/>
            <person name="Huber C."/>
            <person name="Jiao X."/>
            <person name="Jones K."/>
            <person name="Levin J.Z."/>
            <person name="Liu Y."/>
            <person name="Macdonald P."/>
            <person name="Melnikov A."/>
            <person name="Raley C."/>
            <person name="Sassi M."/>
            <person name="Sherman B.T."/>
            <person name="Song X."/>
            <person name="Sykes S."/>
            <person name="Tran B."/>
            <person name="Walsh L."/>
            <person name="Xia Y."/>
            <person name="Yang J."/>
            <person name="Young S."/>
            <person name="Zeng Q."/>
            <person name="Zheng X."/>
            <person name="Stephens R."/>
            <person name="Nusbaum C."/>
            <person name="Birren B.W."/>
            <person name="Azadi P."/>
            <person name="Lempicki R.A."/>
            <person name="Cuomo C.A."/>
            <person name="Kovacs J.A."/>
        </authorList>
    </citation>
    <scope>NUCLEOTIDE SEQUENCE [LARGE SCALE GENOMIC DNA]</scope>
    <source>
        <strain evidence="17">B80</strain>
    </source>
</reference>
<evidence type="ECO:0000256" key="7">
    <source>
        <dbReference type="ARBA" id="ARBA00022848"/>
    </source>
</evidence>
<keyword evidence="2" id="KW-0813">Transport</keyword>
<keyword evidence="6" id="KW-0256">Endoplasmic reticulum</keyword>
<dbReference type="PANTHER" id="PTHR19359">
    <property type="entry name" value="CYTOCHROME B5"/>
    <property type="match status" value="1"/>
</dbReference>
<dbReference type="SMART" id="SM01117">
    <property type="entry name" value="Cyt-b5"/>
    <property type="match status" value="1"/>
</dbReference>
<evidence type="ECO:0000256" key="2">
    <source>
        <dbReference type="ARBA" id="ARBA00022448"/>
    </source>
</evidence>
<dbReference type="Gene3D" id="3.10.120.10">
    <property type="entry name" value="Cytochrome b5-like heme/steroid binding domain"/>
    <property type="match status" value="1"/>
</dbReference>
<dbReference type="Proteomes" id="UP000054454">
    <property type="component" value="Unassembled WGS sequence"/>
</dbReference>
<evidence type="ECO:0000256" key="4">
    <source>
        <dbReference type="ARBA" id="ARBA00022692"/>
    </source>
</evidence>
<keyword evidence="8" id="KW-0249">Electron transport</keyword>
<proteinExistence type="inferred from homology"/>
<dbReference type="GO" id="GO:0020037">
    <property type="term" value="F:heme binding"/>
    <property type="evidence" value="ECO:0007669"/>
    <property type="project" value="UniProtKB-UniRule"/>
</dbReference>
<evidence type="ECO:0000259" key="15">
    <source>
        <dbReference type="PROSITE" id="PS50255"/>
    </source>
</evidence>
<comment type="similarity">
    <text evidence="12 14">Belongs to the cytochrome b5 family.</text>
</comment>
<comment type="subcellular location">
    <subcellularLocation>
        <location evidence="1">Endoplasmic reticulum membrane</location>
        <topology evidence="1">Single-pass membrane protein</topology>
        <orientation evidence="1">Cytoplasmic side</orientation>
    </subcellularLocation>
    <subcellularLocation>
        <location evidence="11">Microsome membrane</location>
        <topology evidence="11">Single-pass membrane protein</topology>
        <orientation evidence="11">Cytoplasmic side</orientation>
    </subcellularLocation>
</comment>
<dbReference type="RefSeq" id="XP_018224349.1">
    <property type="nucleotide sequence ID" value="XM_018371859.1"/>
</dbReference>
<name>A0A0W4ZBP4_PNEC8</name>
<gene>
    <name evidence="16" type="ORF">T552_03353</name>
</gene>
<evidence type="ECO:0000256" key="11">
    <source>
        <dbReference type="ARBA" id="ARBA00037877"/>
    </source>
</evidence>
<dbReference type="SUPFAM" id="SSF55856">
    <property type="entry name" value="Cytochrome b5-like heme/steroid binding domain"/>
    <property type="match status" value="1"/>
</dbReference>
<dbReference type="PROSITE" id="PS00191">
    <property type="entry name" value="CYTOCHROME_B5_1"/>
    <property type="match status" value="1"/>
</dbReference>
<keyword evidence="5 14" id="KW-0479">Metal-binding</keyword>
<dbReference type="PANTHER" id="PTHR19359:SF150">
    <property type="entry name" value="CYTOCHROME B5"/>
    <property type="match status" value="1"/>
</dbReference>
<evidence type="ECO:0000256" key="10">
    <source>
        <dbReference type="ARBA" id="ARBA00023136"/>
    </source>
</evidence>
<dbReference type="VEuPathDB" id="FungiDB:T552_03353"/>
<evidence type="ECO:0000256" key="13">
    <source>
        <dbReference type="ARBA" id="ARBA00043840"/>
    </source>
</evidence>
<evidence type="ECO:0000256" key="8">
    <source>
        <dbReference type="ARBA" id="ARBA00022982"/>
    </source>
</evidence>
<evidence type="ECO:0000256" key="9">
    <source>
        <dbReference type="ARBA" id="ARBA00023004"/>
    </source>
</evidence>
<keyword evidence="4" id="KW-0812">Transmembrane</keyword>
<dbReference type="GO" id="GO:0046872">
    <property type="term" value="F:metal ion binding"/>
    <property type="evidence" value="ECO:0007669"/>
    <property type="project" value="UniProtKB-UniRule"/>
</dbReference>
<comment type="function">
    <text evidence="13">Membrane bound hemoprotein which function as an electron carrier for several membrane bound oxygenases.</text>
</comment>